<dbReference type="AlphaFoldDB" id="A0A8H7A683"/>
<accession>A0A8H7A683</accession>
<reference evidence="1" key="1">
    <citation type="submission" date="2020-02" db="EMBL/GenBank/DDBJ databases">
        <authorList>
            <person name="Palmer J.M."/>
        </authorList>
    </citation>
    <scope>NUCLEOTIDE SEQUENCE</scope>
    <source>
        <strain evidence="1">EPUS1.4</strain>
        <tissue evidence="1">Thallus</tissue>
    </source>
</reference>
<evidence type="ECO:0000313" key="2">
    <source>
        <dbReference type="Proteomes" id="UP000606974"/>
    </source>
</evidence>
<dbReference type="Proteomes" id="UP000606974">
    <property type="component" value="Unassembled WGS sequence"/>
</dbReference>
<dbReference type="EMBL" id="JAACFV010000180">
    <property type="protein sequence ID" value="KAF7503400.1"/>
    <property type="molecule type" value="Genomic_DNA"/>
</dbReference>
<comment type="caution">
    <text evidence="1">The sequence shown here is derived from an EMBL/GenBank/DDBJ whole genome shotgun (WGS) entry which is preliminary data.</text>
</comment>
<organism evidence="1 2">
    <name type="scientific">Endocarpon pusillum</name>
    <dbReference type="NCBI Taxonomy" id="364733"/>
    <lineage>
        <taxon>Eukaryota</taxon>
        <taxon>Fungi</taxon>
        <taxon>Dikarya</taxon>
        <taxon>Ascomycota</taxon>
        <taxon>Pezizomycotina</taxon>
        <taxon>Eurotiomycetes</taxon>
        <taxon>Chaetothyriomycetidae</taxon>
        <taxon>Verrucariales</taxon>
        <taxon>Verrucariaceae</taxon>
        <taxon>Endocarpon</taxon>
    </lineage>
</organism>
<sequence>MTCKPLNLQVPSTSYTSFNLQPPRTPGRRSFPSVQVITRPLALILFTIIRQCTNPREVIYLIHPRSNNLASLHERSSKFITEKILAEQSGPTIVITEEKVL</sequence>
<evidence type="ECO:0000313" key="1">
    <source>
        <dbReference type="EMBL" id="KAF7503400.1"/>
    </source>
</evidence>
<name>A0A8H7A683_9EURO</name>
<proteinExistence type="predicted"/>
<gene>
    <name evidence="1" type="ORF">GJ744_003883</name>
</gene>
<protein>
    <submittedName>
        <fullName evidence="1">Uncharacterized protein</fullName>
    </submittedName>
</protein>
<keyword evidence="2" id="KW-1185">Reference proteome</keyword>